<dbReference type="EMBL" id="CP121196">
    <property type="protein sequence ID" value="XBH17182.1"/>
    <property type="molecule type" value="Genomic_DNA"/>
</dbReference>
<organism evidence="1">
    <name type="scientific">Telmatobacter sp. DSM 110680</name>
    <dbReference type="NCBI Taxonomy" id="3036704"/>
    <lineage>
        <taxon>Bacteria</taxon>
        <taxon>Pseudomonadati</taxon>
        <taxon>Acidobacteriota</taxon>
        <taxon>Terriglobia</taxon>
        <taxon>Terriglobales</taxon>
        <taxon>Acidobacteriaceae</taxon>
        <taxon>Telmatobacter</taxon>
    </lineage>
</organism>
<proteinExistence type="predicted"/>
<dbReference type="SUPFAM" id="SSF48452">
    <property type="entry name" value="TPR-like"/>
    <property type="match status" value="1"/>
</dbReference>
<evidence type="ECO:0000313" key="1">
    <source>
        <dbReference type="EMBL" id="XBH17182.1"/>
    </source>
</evidence>
<dbReference type="AlphaFoldDB" id="A0AAU7DGK3"/>
<dbReference type="Gene3D" id="1.10.10.10">
    <property type="entry name" value="Winged helix-like DNA-binding domain superfamily/Winged helix DNA-binding domain"/>
    <property type="match status" value="1"/>
</dbReference>
<dbReference type="Gene3D" id="1.25.40.10">
    <property type="entry name" value="Tetratricopeptide repeat domain"/>
    <property type="match status" value="1"/>
</dbReference>
<gene>
    <name evidence="1" type="ORF">P8935_21770</name>
</gene>
<dbReference type="InterPro" id="IPR036388">
    <property type="entry name" value="WH-like_DNA-bd_sf"/>
</dbReference>
<sequence length="434" mass="48077">MPKVNAQGFAEARLDTWKSIAQYLGRSTRTVQRWHSEYRLPIRHLGGDATSVFAYTDELDEWLRKRNPAENQEDTSRQELTNLYEDTRTVPLQLADSRQPTIFHGNSGSSERRASELVGLAQRMWESLSDLNLPSIVRLYREAADLDPFNAQAFAGLSQSLIAASVLGTLHSSEAYRSAEVAMHRALELDPELIETGCATAWLKLLVVRDWTSAGITFDEVLLKRPWCTQALVGRALLCIAEGRLSNAAELLREASTHRPLNSSVAALFCWQEYLAGDFDNALAFVSQSRATGHAGRILDAVEALAGVLIEGPVANIDRLAQQLEDSPRHYAQQGVLGYVYGVTGQSEKALAIIDAMTVIGISGKCDYAYSMALTFLGLNEHKAAMEWLQRSYLQGSLWSLGFQLDPILAPLRSDPQTRNSFESLGYAPSRIEE</sequence>
<dbReference type="RefSeq" id="WP_348262413.1">
    <property type="nucleotide sequence ID" value="NZ_CP121196.1"/>
</dbReference>
<name>A0AAU7DGK3_9BACT</name>
<dbReference type="InterPro" id="IPR011990">
    <property type="entry name" value="TPR-like_helical_dom_sf"/>
</dbReference>
<protein>
    <submittedName>
        <fullName evidence="1">Helix-turn-helix domain containing protein</fullName>
    </submittedName>
</protein>
<reference evidence="1" key="1">
    <citation type="submission" date="2023-03" db="EMBL/GenBank/DDBJ databases">
        <title>Edaphobacter sp.</title>
        <authorList>
            <person name="Huber K.J."/>
            <person name="Papendorf J."/>
            <person name="Pilke C."/>
            <person name="Bunk B."/>
            <person name="Sproeer C."/>
            <person name="Pester M."/>
        </authorList>
    </citation>
    <scope>NUCLEOTIDE SEQUENCE</scope>
    <source>
        <strain evidence="1">DSM 110680</strain>
    </source>
</reference>
<accession>A0AAU7DGK3</accession>